<dbReference type="GO" id="GO:0003677">
    <property type="term" value="F:DNA binding"/>
    <property type="evidence" value="ECO:0007669"/>
    <property type="project" value="InterPro"/>
</dbReference>
<dbReference type="InterPro" id="IPR050336">
    <property type="entry name" value="Chromosome_partition/occlusion"/>
</dbReference>
<dbReference type="CDD" id="cd16405">
    <property type="entry name" value="RepB_like_N"/>
    <property type="match status" value="1"/>
</dbReference>
<comment type="similarity">
    <text evidence="1">Belongs to the ParB family.</text>
</comment>
<organism evidence="4 5">
    <name type="scientific">Metarhizobium album</name>
    <dbReference type="NCBI Taxonomy" id="2182425"/>
    <lineage>
        <taxon>Bacteria</taxon>
        <taxon>Pseudomonadati</taxon>
        <taxon>Pseudomonadota</taxon>
        <taxon>Alphaproteobacteria</taxon>
        <taxon>Hyphomicrobiales</taxon>
        <taxon>Rhizobiaceae</taxon>
        <taxon>Metarhizobium</taxon>
    </lineage>
</organism>
<sequence length="333" mass="36436">MARKDVLLGITQADSNRTGRQATPGYASRGASRSMINSLGELAEKAARADQLLEGEVVQELDAALIEASFVSDRMDEDDEAFQELVAAIESRGQDSPVLLRPHPTGGGRYQVVFGHRRVRAARQLGRPVRAVVKEIDDRDHVIAQGQENSARENLSFIERASFAQKLLDLGYDRPTIQSALAVDAPMLTRMLSVSGRVPAALLQAIGAAKSVGRDRWLELTQLVEKPSNLDKALGFVTTAEFLAAKAEDRFELLLNHIKRGQRGSKRSAPAANTWAPADKSVSAEFKNTGKAFSLSLKAKDAGRFGQFLSSNLDRLYQQFRQEEESGSMKQGD</sequence>
<dbReference type="SUPFAM" id="SSF110849">
    <property type="entry name" value="ParB/Sulfiredoxin"/>
    <property type="match status" value="1"/>
</dbReference>
<feature type="compositionally biased region" description="Polar residues" evidence="2">
    <location>
        <begin position="12"/>
        <end position="21"/>
    </location>
</feature>
<dbReference type="InterPro" id="IPR036086">
    <property type="entry name" value="ParB/Sulfiredoxin_sf"/>
</dbReference>
<evidence type="ECO:0000259" key="3">
    <source>
        <dbReference type="SMART" id="SM00470"/>
    </source>
</evidence>
<dbReference type="OrthoDB" id="7908920at2"/>
<evidence type="ECO:0000313" key="4">
    <source>
        <dbReference type="EMBL" id="PWE53142.1"/>
    </source>
</evidence>
<evidence type="ECO:0000256" key="1">
    <source>
        <dbReference type="ARBA" id="ARBA00006295"/>
    </source>
</evidence>
<dbReference type="GO" id="GO:0005694">
    <property type="term" value="C:chromosome"/>
    <property type="evidence" value="ECO:0007669"/>
    <property type="project" value="TreeGrafter"/>
</dbReference>
<dbReference type="RefSeq" id="WP_109461476.1">
    <property type="nucleotide sequence ID" value="NZ_QFBC01000018.1"/>
</dbReference>
<evidence type="ECO:0000313" key="5">
    <source>
        <dbReference type="Proteomes" id="UP000245252"/>
    </source>
</evidence>
<reference evidence="4 5" key="1">
    <citation type="submission" date="2018-05" db="EMBL/GenBank/DDBJ databases">
        <title>The draft genome of strain NS-104.</title>
        <authorList>
            <person name="Hang P."/>
            <person name="Jiang J."/>
        </authorList>
    </citation>
    <scope>NUCLEOTIDE SEQUENCE [LARGE SCALE GENOMIC DNA]</scope>
    <source>
        <strain evidence="4 5">NS-104</strain>
    </source>
</reference>
<dbReference type="SMART" id="SM00470">
    <property type="entry name" value="ParB"/>
    <property type="match status" value="1"/>
</dbReference>
<dbReference type="Pfam" id="PF07506">
    <property type="entry name" value="RepB"/>
    <property type="match status" value="1"/>
</dbReference>
<dbReference type="EMBL" id="QFBC01000018">
    <property type="protein sequence ID" value="PWE53142.1"/>
    <property type="molecule type" value="Genomic_DNA"/>
</dbReference>
<dbReference type="NCBIfam" id="TIGR03454">
    <property type="entry name" value="partition_RepB"/>
    <property type="match status" value="1"/>
</dbReference>
<evidence type="ECO:0000256" key="2">
    <source>
        <dbReference type="SAM" id="MobiDB-lite"/>
    </source>
</evidence>
<dbReference type="NCBIfam" id="TIGR00180">
    <property type="entry name" value="parB_part"/>
    <property type="match status" value="1"/>
</dbReference>
<dbReference type="InterPro" id="IPR017819">
    <property type="entry name" value="Plasmid_partition_RepB"/>
</dbReference>
<proteinExistence type="inferred from homology"/>
<protein>
    <submittedName>
        <fullName evidence="4">Plasmid partitioning protein RepB</fullName>
    </submittedName>
</protein>
<comment type="caution">
    <text evidence="4">The sequence shown here is derived from an EMBL/GenBank/DDBJ whole genome shotgun (WGS) entry which is preliminary data.</text>
</comment>
<dbReference type="InterPro" id="IPR003115">
    <property type="entry name" value="ParB_N"/>
</dbReference>
<name>A0A2U2DIL7_9HYPH</name>
<dbReference type="InterPro" id="IPR037972">
    <property type="entry name" value="RepB_N"/>
</dbReference>
<dbReference type="AlphaFoldDB" id="A0A2U2DIL7"/>
<dbReference type="Pfam" id="PF02195">
    <property type="entry name" value="ParB_N"/>
    <property type="match status" value="1"/>
</dbReference>
<keyword evidence="5" id="KW-1185">Reference proteome</keyword>
<dbReference type="GO" id="GO:0007059">
    <property type="term" value="P:chromosome segregation"/>
    <property type="evidence" value="ECO:0007669"/>
    <property type="project" value="TreeGrafter"/>
</dbReference>
<dbReference type="Gene3D" id="1.10.10.2830">
    <property type="match status" value="1"/>
</dbReference>
<dbReference type="PANTHER" id="PTHR33375:SF1">
    <property type="entry name" value="CHROMOSOME-PARTITIONING PROTEIN PARB-RELATED"/>
    <property type="match status" value="1"/>
</dbReference>
<dbReference type="Gene3D" id="3.90.1530.30">
    <property type="match status" value="1"/>
</dbReference>
<gene>
    <name evidence="4" type="primary">repB</name>
    <name evidence="4" type="ORF">DEM27_27610</name>
</gene>
<feature type="domain" description="ParB-like N-terminal" evidence="3">
    <location>
        <begin position="59"/>
        <end position="150"/>
    </location>
</feature>
<dbReference type="SUPFAM" id="SSF109709">
    <property type="entry name" value="KorB DNA-binding domain-like"/>
    <property type="match status" value="1"/>
</dbReference>
<dbReference type="InterPro" id="IPR004437">
    <property type="entry name" value="ParB/RepB/Spo0J"/>
</dbReference>
<dbReference type="PANTHER" id="PTHR33375">
    <property type="entry name" value="CHROMOSOME-PARTITIONING PROTEIN PARB-RELATED"/>
    <property type="match status" value="1"/>
</dbReference>
<feature type="region of interest" description="Disordered" evidence="2">
    <location>
        <begin position="12"/>
        <end position="31"/>
    </location>
</feature>
<accession>A0A2U2DIL7</accession>
<dbReference type="InterPro" id="IPR011111">
    <property type="entry name" value="Plasmid_RepB"/>
</dbReference>
<dbReference type="Proteomes" id="UP000245252">
    <property type="component" value="Unassembled WGS sequence"/>
</dbReference>